<organism evidence="1 2">
    <name type="scientific">Rubinisphaera italica</name>
    <dbReference type="NCBI Taxonomy" id="2527969"/>
    <lineage>
        <taxon>Bacteria</taxon>
        <taxon>Pseudomonadati</taxon>
        <taxon>Planctomycetota</taxon>
        <taxon>Planctomycetia</taxon>
        <taxon>Planctomycetales</taxon>
        <taxon>Planctomycetaceae</taxon>
        <taxon>Rubinisphaera</taxon>
    </lineage>
</organism>
<dbReference type="AlphaFoldDB" id="A0A5C5XBU9"/>
<dbReference type="RefSeq" id="WP_146501957.1">
    <property type="nucleotide sequence ID" value="NZ_SJPG01000001.1"/>
</dbReference>
<dbReference type="Pfam" id="PF06868">
    <property type="entry name" value="DUF1257"/>
    <property type="match status" value="1"/>
</dbReference>
<proteinExistence type="predicted"/>
<name>A0A5C5XBU9_9PLAN</name>
<dbReference type="OrthoDB" id="274993at2"/>
<dbReference type="InterPro" id="IPR009666">
    <property type="entry name" value="Uncharacterised_Ycf35"/>
</dbReference>
<comment type="caution">
    <text evidence="1">The sequence shown here is derived from an EMBL/GenBank/DDBJ whole genome shotgun (WGS) entry which is preliminary data.</text>
</comment>
<dbReference type="EMBL" id="SJPG01000001">
    <property type="protein sequence ID" value="TWT59763.1"/>
    <property type="molecule type" value="Genomic_DNA"/>
</dbReference>
<accession>A0A5C5XBU9</accession>
<reference evidence="1 2" key="1">
    <citation type="submission" date="2019-02" db="EMBL/GenBank/DDBJ databases">
        <title>Deep-cultivation of Planctomycetes and their phenomic and genomic characterization uncovers novel biology.</title>
        <authorList>
            <person name="Wiegand S."/>
            <person name="Jogler M."/>
            <person name="Boedeker C."/>
            <person name="Pinto D."/>
            <person name="Vollmers J."/>
            <person name="Rivas-Marin E."/>
            <person name="Kohn T."/>
            <person name="Peeters S.H."/>
            <person name="Heuer A."/>
            <person name="Rast P."/>
            <person name="Oberbeckmann S."/>
            <person name="Bunk B."/>
            <person name="Jeske O."/>
            <person name="Meyerdierks A."/>
            <person name="Storesund J.E."/>
            <person name="Kallscheuer N."/>
            <person name="Luecker S."/>
            <person name="Lage O.M."/>
            <person name="Pohl T."/>
            <person name="Merkel B.J."/>
            <person name="Hornburger P."/>
            <person name="Mueller R.-W."/>
            <person name="Bruemmer F."/>
            <person name="Labrenz M."/>
            <person name="Spormann A.M."/>
            <person name="Op Den Camp H."/>
            <person name="Overmann J."/>
            <person name="Amann R."/>
            <person name="Jetten M.S.M."/>
            <person name="Mascher T."/>
            <person name="Medema M.H."/>
            <person name="Devos D.P."/>
            <person name="Kaster A.-K."/>
            <person name="Ovreas L."/>
            <person name="Rohde M."/>
            <person name="Galperin M.Y."/>
            <person name="Jogler C."/>
        </authorList>
    </citation>
    <scope>NUCLEOTIDE SEQUENCE [LARGE SCALE GENOMIC DNA]</scope>
    <source>
        <strain evidence="1 2">Pan54</strain>
    </source>
</reference>
<sequence>MSHIVTIQTEVRDLQALRNACSQLGLPEPVHETVKLFNSEATGYSVRLPDWNYPVVCDLEAGQVHYDNFNGRWGEQKHLHRLLQRYAVEKTVLEARRRGHCVMERPLHDGSIQLTVQMEAAV</sequence>
<protein>
    <recommendedName>
        <fullName evidence="3">DUF1257 domain-containing protein</fullName>
    </recommendedName>
</protein>
<evidence type="ECO:0000313" key="1">
    <source>
        <dbReference type="EMBL" id="TWT59763.1"/>
    </source>
</evidence>
<dbReference type="Proteomes" id="UP000316095">
    <property type="component" value="Unassembled WGS sequence"/>
</dbReference>
<evidence type="ECO:0008006" key="3">
    <source>
        <dbReference type="Google" id="ProtNLM"/>
    </source>
</evidence>
<gene>
    <name evidence="1" type="ORF">Pan54_04730</name>
</gene>
<keyword evidence="2" id="KW-1185">Reference proteome</keyword>
<evidence type="ECO:0000313" key="2">
    <source>
        <dbReference type="Proteomes" id="UP000316095"/>
    </source>
</evidence>